<accession>A0A067SM42</accession>
<dbReference type="HOGENOM" id="CLU_773980_0_0_1"/>
<dbReference type="Pfam" id="PF01636">
    <property type="entry name" value="APH"/>
    <property type="match status" value="1"/>
</dbReference>
<sequence length="334" mass="37346">MPNTEPLTNSESLEAGRLAAVAYHHIPLVKPHEHQGMGNSHTFIANYGDDTEAIIKLRDRPIDIAIVHLARTLLGDIVPNLVSLKATKTSYAYGQPKIPGDRWDPMTYLTVEDDTAVSVQFANILARCRLHLGSGTVVDDYVIPCMNSIINAVSAENEPFNYMLKDLVNAYLKRLTALRDRANHLKLLDLMLCHTDPNPFNVIIDESFSPPKITGLIDWEEAKFLPFGMNSSEIRMIAVLNIDGYDQVSEAAKSVAVAFWNTLVAGVTDDHKNIVLDSMEIGYVIRYLDGFDSLAVSRAKREVEVFIERMNWFEETFRPLCQVSPLDGTKADPQ</sequence>
<evidence type="ECO:0000313" key="2">
    <source>
        <dbReference type="EMBL" id="KDR67853.1"/>
    </source>
</evidence>
<evidence type="ECO:0000259" key="1">
    <source>
        <dbReference type="Pfam" id="PF01636"/>
    </source>
</evidence>
<reference evidence="3" key="1">
    <citation type="journal article" date="2014" name="Proc. Natl. Acad. Sci. U.S.A.">
        <title>Extensive sampling of basidiomycete genomes demonstrates inadequacy of the white-rot/brown-rot paradigm for wood decay fungi.</title>
        <authorList>
            <person name="Riley R."/>
            <person name="Salamov A.A."/>
            <person name="Brown D.W."/>
            <person name="Nagy L.G."/>
            <person name="Floudas D."/>
            <person name="Held B.W."/>
            <person name="Levasseur A."/>
            <person name="Lombard V."/>
            <person name="Morin E."/>
            <person name="Otillar R."/>
            <person name="Lindquist E.A."/>
            <person name="Sun H."/>
            <person name="LaButti K.M."/>
            <person name="Schmutz J."/>
            <person name="Jabbour D."/>
            <person name="Luo H."/>
            <person name="Baker S.E."/>
            <person name="Pisabarro A.G."/>
            <person name="Walton J.D."/>
            <person name="Blanchette R.A."/>
            <person name="Henrissat B."/>
            <person name="Martin F."/>
            <person name="Cullen D."/>
            <person name="Hibbett D.S."/>
            <person name="Grigoriev I.V."/>
        </authorList>
    </citation>
    <scope>NUCLEOTIDE SEQUENCE [LARGE SCALE GENOMIC DNA]</scope>
    <source>
        <strain evidence="3">CBS 339.88</strain>
    </source>
</reference>
<name>A0A067SM42_GALM3</name>
<dbReference type="STRING" id="685588.A0A067SM42"/>
<dbReference type="SUPFAM" id="SSF56112">
    <property type="entry name" value="Protein kinase-like (PK-like)"/>
    <property type="match status" value="1"/>
</dbReference>
<dbReference type="OrthoDB" id="10003767at2759"/>
<dbReference type="InterPro" id="IPR002575">
    <property type="entry name" value="Aminoglycoside_PTrfase"/>
</dbReference>
<gene>
    <name evidence="2" type="ORF">GALMADRAFT_146858</name>
</gene>
<feature type="domain" description="Aminoglycoside phosphotransferase" evidence="1">
    <location>
        <begin position="174"/>
        <end position="223"/>
    </location>
</feature>
<proteinExistence type="predicted"/>
<organism evidence="2 3">
    <name type="scientific">Galerina marginata (strain CBS 339.88)</name>
    <dbReference type="NCBI Taxonomy" id="685588"/>
    <lineage>
        <taxon>Eukaryota</taxon>
        <taxon>Fungi</taxon>
        <taxon>Dikarya</taxon>
        <taxon>Basidiomycota</taxon>
        <taxon>Agaricomycotina</taxon>
        <taxon>Agaricomycetes</taxon>
        <taxon>Agaricomycetidae</taxon>
        <taxon>Agaricales</taxon>
        <taxon>Agaricineae</taxon>
        <taxon>Strophariaceae</taxon>
        <taxon>Galerina</taxon>
    </lineage>
</organism>
<dbReference type="EMBL" id="KL142412">
    <property type="protein sequence ID" value="KDR67853.1"/>
    <property type="molecule type" value="Genomic_DNA"/>
</dbReference>
<dbReference type="InterPro" id="IPR011009">
    <property type="entry name" value="Kinase-like_dom_sf"/>
</dbReference>
<evidence type="ECO:0000313" key="3">
    <source>
        <dbReference type="Proteomes" id="UP000027222"/>
    </source>
</evidence>
<dbReference type="Proteomes" id="UP000027222">
    <property type="component" value="Unassembled WGS sequence"/>
</dbReference>
<dbReference type="AlphaFoldDB" id="A0A067SM42"/>
<keyword evidence="3" id="KW-1185">Reference proteome</keyword>
<protein>
    <recommendedName>
        <fullName evidence="1">Aminoglycoside phosphotransferase domain-containing protein</fullName>
    </recommendedName>
</protein>